<dbReference type="eggNOG" id="COG5340">
    <property type="taxonomic scope" value="Bacteria"/>
</dbReference>
<name>U2ZTY3_AQUA1</name>
<accession>U2ZTY3</accession>
<reference evidence="1" key="1">
    <citation type="submission" date="2024-09" db="EMBL/GenBank/DDBJ databases">
        <title>Whole genome shotgun sequence of Pseudomonas alcaligenes NBRC 14159.</title>
        <authorList>
            <person name="Yoshida I."/>
            <person name="Hosoyama A."/>
            <person name="Tsuchikane K."/>
            <person name="Noguchi M."/>
            <person name="Hirakata S."/>
            <person name="Ando Y."/>
            <person name="Ohji S."/>
            <person name="Yamazoe A."/>
            <person name="Yamazaki S."/>
            <person name="Fujita N."/>
        </authorList>
    </citation>
    <scope>NUCLEOTIDE SEQUENCE</scope>
    <source>
        <strain evidence="1">NBRC 14159</strain>
    </source>
</reference>
<evidence type="ECO:0000313" key="1">
    <source>
        <dbReference type="EMBL" id="GAD64900.1"/>
    </source>
</evidence>
<organism evidence="1 2">
    <name type="scientific">Aquipseudomonas alcaligenes (strain ATCC 14909 / DSM 50342 / CCUG 1425 / JCM 20561 / NBRC 14159 / NCIMB 9945 / NCTC 10367 / 1577)</name>
    <name type="common">Pseudomonas alcaligenes</name>
    <dbReference type="NCBI Taxonomy" id="1215092"/>
    <lineage>
        <taxon>Bacteria</taxon>
        <taxon>Pseudomonadati</taxon>
        <taxon>Pseudomonadota</taxon>
        <taxon>Gammaproteobacteria</taxon>
        <taxon>Pseudomonadales</taxon>
        <taxon>Pseudomonadaceae</taxon>
        <taxon>Aquipseudomonas</taxon>
    </lineage>
</organism>
<dbReference type="Pfam" id="PF19570">
    <property type="entry name" value="DUF6088"/>
    <property type="match status" value="1"/>
</dbReference>
<dbReference type="Proteomes" id="UP000016560">
    <property type="component" value="Unassembled WGS sequence"/>
</dbReference>
<evidence type="ECO:0008006" key="3">
    <source>
        <dbReference type="Google" id="ProtNLM"/>
    </source>
</evidence>
<comment type="caution">
    <text evidence="1">The sequence shown here is derived from an EMBL/GenBank/DDBJ whole genome shotgun (WGS) entry which is preliminary data.</text>
</comment>
<sequence length="192" mass="21191">MMGSLSEEILKRTQCLAEGSLLLARDLLHLGSRRAVNQALSRLAKEEHLLRLARGLYVAPIVSRFGRRSPAPEMVIRSLAEATREVIVVHGARSANALGLTQQMPVRLIFLTSGRSRILHLGKSEIVIKHAPKWQMALGASFAGEAVRALAWMGPRHSHESAAKLKKLLPASEWRAVQSTRSLLPAWMVETI</sequence>
<dbReference type="AlphaFoldDB" id="U2ZTY3"/>
<protein>
    <recommendedName>
        <fullName evidence="3">Transcriptional regulator, AbiEi antitoxin, Type IV TA system</fullName>
    </recommendedName>
</protein>
<evidence type="ECO:0000313" key="2">
    <source>
        <dbReference type="Proteomes" id="UP000016560"/>
    </source>
</evidence>
<proteinExistence type="predicted"/>
<dbReference type="EMBL" id="BATI01000053">
    <property type="protein sequence ID" value="GAD64900.1"/>
    <property type="molecule type" value="Genomic_DNA"/>
</dbReference>
<dbReference type="InterPro" id="IPR045738">
    <property type="entry name" value="DUF6088"/>
</dbReference>
<gene>
    <name evidence="1" type="ORF">PA6_053_00060</name>
</gene>
<keyword evidence="2" id="KW-1185">Reference proteome</keyword>